<comment type="caution">
    <text evidence="1">The sequence shown here is derived from an EMBL/GenBank/DDBJ whole genome shotgun (WGS) entry which is preliminary data.</text>
</comment>
<organism evidence="1">
    <name type="scientific">marine sediment metagenome</name>
    <dbReference type="NCBI Taxonomy" id="412755"/>
    <lineage>
        <taxon>unclassified sequences</taxon>
        <taxon>metagenomes</taxon>
        <taxon>ecological metagenomes</taxon>
    </lineage>
</organism>
<protein>
    <submittedName>
        <fullName evidence="1">Uncharacterized protein</fullName>
    </submittedName>
</protein>
<accession>A0A0F9NAF4</accession>
<sequence length="72" mass="8698">MLNLEQLNHSVGVHQLAQSKKNAELDNNIIEIRKYQREMETKIDRLERSSHQHEVEEKSISLWEWISLRMKK</sequence>
<reference evidence="1" key="1">
    <citation type="journal article" date="2015" name="Nature">
        <title>Complex archaea that bridge the gap between prokaryotes and eukaryotes.</title>
        <authorList>
            <person name="Spang A."/>
            <person name="Saw J.H."/>
            <person name="Jorgensen S.L."/>
            <person name="Zaremba-Niedzwiedzka K."/>
            <person name="Martijn J."/>
            <person name="Lind A.E."/>
            <person name="van Eijk R."/>
            <person name="Schleper C."/>
            <person name="Guy L."/>
            <person name="Ettema T.J."/>
        </authorList>
    </citation>
    <scope>NUCLEOTIDE SEQUENCE</scope>
</reference>
<dbReference type="EMBL" id="LAZR01008505">
    <property type="protein sequence ID" value="KKM78337.1"/>
    <property type="molecule type" value="Genomic_DNA"/>
</dbReference>
<proteinExistence type="predicted"/>
<name>A0A0F9NAF4_9ZZZZ</name>
<evidence type="ECO:0000313" key="1">
    <source>
        <dbReference type="EMBL" id="KKM78337.1"/>
    </source>
</evidence>
<dbReference type="AlphaFoldDB" id="A0A0F9NAF4"/>
<gene>
    <name evidence="1" type="ORF">LCGC14_1360960</name>
</gene>